<dbReference type="InterPro" id="IPR003772">
    <property type="entry name" value="YceD"/>
</dbReference>
<evidence type="ECO:0000313" key="7">
    <source>
        <dbReference type="EMBL" id="AOZ07087.1"/>
    </source>
</evidence>
<dbReference type="PANTHER" id="PTHR38099">
    <property type="entry name" value="LARGE RIBOSOMAL RNA SUBUNIT ACCUMULATION PROTEIN YCED"/>
    <property type="match status" value="1"/>
</dbReference>
<accession>A0ABN4TIQ3</accession>
<keyword evidence="8" id="KW-1185">Reference proteome</keyword>
<dbReference type="RefSeq" id="WP_071014284.1">
    <property type="nucleotide sequence ID" value="NZ_CP017754.1"/>
</dbReference>
<dbReference type="PANTHER" id="PTHR38099:SF1">
    <property type="entry name" value="LARGE RIBOSOMAL RNA SUBUNIT ACCUMULATION PROTEIN YCED"/>
    <property type="match status" value="1"/>
</dbReference>
<comment type="function">
    <text evidence="1">Plays a role in synthesis, processing and/or stability of 23S rRNA.</text>
</comment>
<name>A0ABN4TIQ3_9BURK</name>
<dbReference type="InterPro" id="IPR039255">
    <property type="entry name" value="YceD_bac"/>
</dbReference>
<sequence>MTQSIDLREFDLFAFCRSGDTADGEVALRELPRILAETAAQAPASAPDERFRFQVHGMAREEAGEPGRAPVRRLFLDLSVEGSVWLNCQRCLEAYAEPVSTATRFEVVATEEEADAAPMDDDEVDVIAGSKRFSLLTLIEDEVLLALPVAPKHAVCESVHESLVTGADGQVEPEVEATPEEEKRPSPFAALANLKTKH</sequence>
<proteinExistence type="inferred from homology"/>
<evidence type="ECO:0000256" key="6">
    <source>
        <dbReference type="SAM" id="MobiDB-lite"/>
    </source>
</evidence>
<evidence type="ECO:0000256" key="4">
    <source>
        <dbReference type="ARBA" id="ARBA00022517"/>
    </source>
</evidence>
<evidence type="ECO:0000313" key="8">
    <source>
        <dbReference type="Proteomes" id="UP000177515"/>
    </source>
</evidence>
<comment type="similarity">
    <text evidence="2">Belongs to the DUF177 domain family.</text>
</comment>
<evidence type="ECO:0000256" key="5">
    <source>
        <dbReference type="ARBA" id="ARBA00031841"/>
    </source>
</evidence>
<keyword evidence="4" id="KW-0690">Ribosome biogenesis</keyword>
<evidence type="ECO:0000256" key="1">
    <source>
        <dbReference type="ARBA" id="ARBA00002868"/>
    </source>
</evidence>
<feature type="region of interest" description="Disordered" evidence="6">
    <location>
        <begin position="165"/>
        <end position="198"/>
    </location>
</feature>
<gene>
    <name evidence="7" type="ORF">BKK80_15625</name>
</gene>
<dbReference type="EMBL" id="CP017754">
    <property type="protein sequence ID" value="AOZ07087.1"/>
    <property type="molecule type" value="Genomic_DNA"/>
</dbReference>
<dbReference type="Pfam" id="PF02620">
    <property type="entry name" value="YceD"/>
    <property type="match status" value="1"/>
</dbReference>
<organism evidence="7 8">
    <name type="scientific">Cupriavidus malaysiensis</name>
    <dbReference type="NCBI Taxonomy" id="367825"/>
    <lineage>
        <taxon>Bacteria</taxon>
        <taxon>Pseudomonadati</taxon>
        <taxon>Pseudomonadota</taxon>
        <taxon>Betaproteobacteria</taxon>
        <taxon>Burkholderiales</taxon>
        <taxon>Burkholderiaceae</taxon>
        <taxon>Cupriavidus</taxon>
    </lineage>
</organism>
<reference evidence="7 8" key="1">
    <citation type="submission" date="2016-10" db="EMBL/GenBank/DDBJ databases">
        <title>Complete genome sequences of three Cupriavidus strains isolated from various Malaysian environments.</title>
        <authorList>
            <person name="Abdullah A.A.-A."/>
            <person name="Shafie N.A.H."/>
            <person name="Lau N.S."/>
        </authorList>
    </citation>
    <scope>NUCLEOTIDE SEQUENCE [LARGE SCALE GENOMIC DNA]</scope>
    <source>
        <strain evidence="7 8">USMAA1020</strain>
    </source>
</reference>
<dbReference type="Proteomes" id="UP000177515">
    <property type="component" value="Chromosome 1"/>
</dbReference>
<evidence type="ECO:0000256" key="2">
    <source>
        <dbReference type="ARBA" id="ARBA00010740"/>
    </source>
</evidence>
<evidence type="ECO:0000256" key="3">
    <source>
        <dbReference type="ARBA" id="ARBA00015716"/>
    </source>
</evidence>
<protein>
    <recommendedName>
        <fullName evidence="3">Large ribosomal RNA subunit accumulation protein YceD</fullName>
    </recommendedName>
    <alternativeName>
        <fullName evidence="5">23S rRNA accumulation protein YceD</fullName>
    </alternativeName>
</protein>